<evidence type="ECO:0000256" key="4">
    <source>
        <dbReference type="ARBA" id="ARBA00023002"/>
    </source>
</evidence>
<sequence length="344" mass="38828">MPEVGKERGAFVRLDPSGFQIRHPPPPHELDTVITPDEKLFQTVHMGAAVVDHAHYQLVIGGLVERPVAVTLEELKRLPQTTITAFHECYGSPLEPPIEACWRVGNVRWTGVRVSHLLTTAGLMVTTENSFLWSERLDRGTFAGIEADRYQKDLPMYKALDSEVLVAYAMNGEPLTKERGGPVRLVVPGFFGTNSTKWLCRLSVQTKRAQGPYTTTFYNERVSSDMGRPRVRPVWHVEVNSIITRPRPDELVTNPDVKVQGWAWSYDGVENVEVSADDGRTWTGTFVEKRSEYSWQNFEAKLTGLRPGKYRVLARATSICGEQQPLSGHRNHVHHVNFEVSHCD</sequence>
<organism evidence="7 8">
    <name type="scientific">Setomelanomma holmii</name>
    <dbReference type="NCBI Taxonomy" id="210430"/>
    <lineage>
        <taxon>Eukaryota</taxon>
        <taxon>Fungi</taxon>
        <taxon>Dikarya</taxon>
        <taxon>Ascomycota</taxon>
        <taxon>Pezizomycotina</taxon>
        <taxon>Dothideomycetes</taxon>
        <taxon>Pleosporomycetidae</taxon>
        <taxon>Pleosporales</taxon>
        <taxon>Pleosporineae</taxon>
        <taxon>Phaeosphaeriaceae</taxon>
        <taxon>Setomelanomma</taxon>
    </lineage>
</organism>
<dbReference type="InterPro" id="IPR005066">
    <property type="entry name" value="MoCF_OxRdtse_dimer"/>
</dbReference>
<feature type="domain" description="Moybdenum cofactor oxidoreductase dimerisation" evidence="6">
    <location>
        <begin position="234"/>
        <end position="291"/>
    </location>
</feature>
<evidence type="ECO:0000256" key="3">
    <source>
        <dbReference type="ARBA" id="ARBA00022723"/>
    </source>
</evidence>
<dbReference type="GO" id="GO:0008482">
    <property type="term" value="F:sulfite oxidase activity"/>
    <property type="evidence" value="ECO:0007669"/>
    <property type="project" value="TreeGrafter"/>
</dbReference>
<comment type="cofactor">
    <cofactor evidence="1">
        <name>Mo-molybdopterin</name>
        <dbReference type="ChEBI" id="CHEBI:71302"/>
    </cofactor>
</comment>
<evidence type="ECO:0000259" key="5">
    <source>
        <dbReference type="Pfam" id="PF00174"/>
    </source>
</evidence>
<dbReference type="Gene3D" id="3.90.420.10">
    <property type="entry name" value="Oxidoreductase, molybdopterin-binding domain"/>
    <property type="match status" value="1"/>
</dbReference>
<dbReference type="Pfam" id="PF03404">
    <property type="entry name" value="Mo-co_dimer"/>
    <property type="match status" value="1"/>
</dbReference>
<dbReference type="PANTHER" id="PTHR19372">
    <property type="entry name" value="SULFITE REDUCTASE"/>
    <property type="match status" value="1"/>
</dbReference>
<dbReference type="SUPFAM" id="SSF56524">
    <property type="entry name" value="Oxidoreductase molybdopterin-binding domain"/>
    <property type="match status" value="1"/>
</dbReference>
<keyword evidence="4" id="KW-0560">Oxidoreductase</keyword>
<accession>A0A9P4GXS5</accession>
<dbReference type="GO" id="GO:0030151">
    <property type="term" value="F:molybdenum ion binding"/>
    <property type="evidence" value="ECO:0007669"/>
    <property type="project" value="InterPro"/>
</dbReference>
<dbReference type="GO" id="GO:0006790">
    <property type="term" value="P:sulfur compound metabolic process"/>
    <property type="evidence" value="ECO:0007669"/>
    <property type="project" value="TreeGrafter"/>
</dbReference>
<dbReference type="InterPro" id="IPR000572">
    <property type="entry name" value="OxRdtase_Mopterin-bd_dom"/>
</dbReference>
<dbReference type="PANTHER" id="PTHR19372:SF7">
    <property type="entry name" value="SULFITE OXIDASE, MITOCHONDRIAL"/>
    <property type="match status" value="1"/>
</dbReference>
<dbReference type="OrthoDB" id="10051395at2759"/>
<dbReference type="InterPro" id="IPR014756">
    <property type="entry name" value="Ig_E-set"/>
</dbReference>
<dbReference type="EMBL" id="ML978351">
    <property type="protein sequence ID" value="KAF2023422.1"/>
    <property type="molecule type" value="Genomic_DNA"/>
</dbReference>
<name>A0A9P4GXS5_9PLEO</name>
<dbReference type="GO" id="GO:0020037">
    <property type="term" value="F:heme binding"/>
    <property type="evidence" value="ECO:0007669"/>
    <property type="project" value="TreeGrafter"/>
</dbReference>
<dbReference type="GO" id="GO:0005739">
    <property type="term" value="C:mitochondrion"/>
    <property type="evidence" value="ECO:0007669"/>
    <property type="project" value="TreeGrafter"/>
</dbReference>
<keyword evidence="3" id="KW-0479">Metal-binding</keyword>
<keyword evidence="8" id="KW-1185">Reference proteome</keyword>
<protein>
    <submittedName>
        <fullName evidence="7">Molybdopterin binding oxidoreductase</fullName>
    </submittedName>
</protein>
<dbReference type="GO" id="GO:0043546">
    <property type="term" value="F:molybdopterin cofactor binding"/>
    <property type="evidence" value="ECO:0007669"/>
    <property type="project" value="TreeGrafter"/>
</dbReference>
<dbReference type="InterPro" id="IPR036374">
    <property type="entry name" value="OxRdtase_Mopterin-bd_sf"/>
</dbReference>
<evidence type="ECO:0000256" key="2">
    <source>
        <dbReference type="ARBA" id="ARBA00022505"/>
    </source>
</evidence>
<evidence type="ECO:0000313" key="8">
    <source>
        <dbReference type="Proteomes" id="UP000799777"/>
    </source>
</evidence>
<proteinExistence type="predicted"/>
<dbReference type="SUPFAM" id="SSF81296">
    <property type="entry name" value="E set domains"/>
    <property type="match status" value="1"/>
</dbReference>
<feature type="domain" description="Oxidoreductase molybdopterin-binding" evidence="5">
    <location>
        <begin position="46"/>
        <end position="212"/>
    </location>
</feature>
<comment type="caution">
    <text evidence="7">The sequence shown here is derived from an EMBL/GenBank/DDBJ whole genome shotgun (WGS) entry which is preliminary data.</text>
</comment>
<evidence type="ECO:0000313" key="7">
    <source>
        <dbReference type="EMBL" id="KAF2023422.1"/>
    </source>
</evidence>
<evidence type="ECO:0000259" key="6">
    <source>
        <dbReference type="Pfam" id="PF03404"/>
    </source>
</evidence>
<gene>
    <name evidence="7" type="ORF">EK21DRAFT_80995</name>
</gene>
<dbReference type="InterPro" id="IPR008335">
    <property type="entry name" value="Mopterin_OxRdtase_euk"/>
</dbReference>
<dbReference type="AlphaFoldDB" id="A0A9P4GXS5"/>
<evidence type="ECO:0000256" key="1">
    <source>
        <dbReference type="ARBA" id="ARBA00001924"/>
    </source>
</evidence>
<dbReference type="Pfam" id="PF00174">
    <property type="entry name" value="Oxidored_molyb"/>
    <property type="match status" value="1"/>
</dbReference>
<dbReference type="Gene3D" id="2.60.40.650">
    <property type="match status" value="1"/>
</dbReference>
<dbReference type="PRINTS" id="PR00407">
    <property type="entry name" value="EUMOPTERIN"/>
</dbReference>
<reference evidence="7" key="1">
    <citation type="journal article" date="2020" name="Stud. Mycol.">
        <title>101 Dothideomycetes genomes: a test case for predicting lifestyles and emergence of pathogens.</title>
        <authorList>
            <person name="Haridas S."/>
            <person name="Albert R."/>
            <person name="Binder M."/>
            <person name="Bloem J."/>
            <person name="Labutti K."/>
            <person name="Salamov A."/>
            <person name="Andreopoulos B."/>
            <person name="Baker S."/>
            <person name="Barry K."/>
            <person name="Bills G."/>
            <person name="Bluhm B."/>
            <person name="Cannon C."/>
            <person name="Castanera R."/>
            <person name="Culley D."/>
            <person name="Daum C."/>
            <person name="Ezra D."/>
            <person name="Gonzalez J."/>
            <person name="Henrissat B."/>
            <person name="Kuo A."/>
            <person name="Liang C."/>
            <person name="Lipzen A."/>
            <person name="Lutzoni F."/>
            <person name="Magnuson J."/>
            <person name="Mondo S."/>
            <person name="Nolan M."/>
            <person name="Ohm R."/>
            <person name="Pangilinan J."/>
            <person name="Park H.-J."/>
            <person name="Ramirez L."/>
            <person name="Alfaro M."/>
            <person name="Sun H."/>
            <person name="Tritt A."/>
            <person name="Yoshinaga Y."/>
            <person name="Zwiers L.-H."/>
            <person name="Turgeon B."/>
            <person name="Goodwin S."/>
            <person name="Spatafora J."/>
            <person name="Crous P."/>
            <person name="Grigoriev I."/>
        </authorList>
    </citation>
    <scope>NUCLEOTIDE SEQUENCE</scope>
    <source>
        <strain evidence="7">CBS 110217</strain>
    </source>
</reference>
<dbReference type="Proteomes" id="UP000799777">
    <property type="component" value="Unassembled WGS sequence"/>
</dbReference>
<keyword evidence="2" id="KW-0500">Molybdenum</keyword>